<keyword evidence="2" id="KW-0472">Membrane</keyword>
<keyword evidence="2" id="KW-0812">Transmembrane</keyword>
<dbReference type="RefSeq" id="WP_193926091.1">
    <property type="nucleotide sequence ID" value="NZ_JADEWL010000252.1"/>
</dbReference>
<keyword evidence="1" id="KW-0175">Coiled coil</keyword>
<sequence length="257" mass="29414">MFLNLFFSSTITIVVVTLLAFSVLQWFHIPAGNFLDWVIGGASFWWLLVIVTVPWNIHFKAKETLFEAKQSIKKEIPVDDKQLNYVKLLVKRSLILAIFLHILSAIGLYTLAATGISAVGYISSGAALLLTGLRPAISAYEYLYQRLTSIRQELTYPREDIVELRHRFTSLEETLKRIEEQLNPENPYSLTVKQQTYLQETRKELANIVANIEELRATNKTEHEGISRESKQAIAQLSTDGQFLEHVREIIRFFKAA</sequence>
<evidence type="ECO:0000256" key="2">
    <source>
        <dbReference type="SAM" id="Phobius"/>
    </source>
</evidence>
<accession>A0A8J7JWQ4</accession>
<gene>
    <name evidence="3" type="ORF">IQ247_31265</name>
</gene>
<evidence type="ECO:0000256" key="1">
    <source>
        <dbReference type="SAM" id="Coils"/>
    </source>
</evidence>
<dbReference type="Proteomes" id="UP000620559">
    <property type="component" value="Unassembled WGS sequence"/>
</dbReference>
<reference evidence="3" key="1">
    <citation type="submission" date="2020-10" db="EMBL/GenBank/DDBJ databases">
        <authorList>
            <person name="Castelo-Branco R."/>
            <person name="Eusebio N."/>
            <person name="Adriana R."/>
            <person name="Vieira A."/>
            <person name="Brugerolle De Fraissinette N."/>
            <person name="Rezende De Castro R."/>
            <person name="Schneider M.P."/>
            <person name="Vasconcelos V."/>
            <person name="Leao P.N."/>
        </authorList>
    </citation>
    <scope>NUCLEOTIDE SEQUENCE</scope>
    <source>
        <strain evidence="3">LEGE 06105</strain>
    </source>
</reference>
<organism evidence="3 4">
    <name type="scientific">Plectonema cf. radiosum LEGE 06105</name>
    <dbReference type="NCBI Taxonomy" id="945769"/>
    <lineage>
        <taxon>Bacteria</taxon>
        <taxon>Bacillati</taxon>
        <taxon>Cyanobacteriota</taxon>
        <taxon>Cyanophyceae</taxon>
        <taxon>Oscillatoriophycideae</taxon>
        <taxon>Oscillatoriales</taxon>
        <taxon>Microcoleaceae</taxon>
        <taxon>Plectonema</taxon>
    </lineage>
</organism>
<dbReference type="EMBL" id="JADEWL010000252">
    <property type="protein sequence ID" value="MBE9217079.1"/>
    <property type="molecule type" value="Genomic_DNA"/>
</dbReference>
<comment type="caution">
    <text evidence="3">The sequence shown here is derived from an EMBL/GenBank/DDBJ whole genome shotgun (WGS) entry which is preliminary data.</text>
</comment>
<protein>
    <submittedName>
        <fullName evidence="3">Uncharacterized protein</fullName>
    </submittedName>
</protein>
<feature type="transmembrane region" description="Helical" evidence="2">
    <location>
        <begin position="118"/>
        <end position="137"/>
    </location>
</feature>
<feature type="transmembrane region" description="Helical" evidence="2">
    <location>
        <begin position="94"/>
        <end position="112"/>
    </location>
</feature>
<feature type="transmembrane region" description="Helical" evidence="2">
    <location>
        <begin position="34"/>
        <end position="57"/>
    </location>
</feature>
<evidence type="ECO:0000313" key="4">
    <source>
        <dbReference type="Proteomes" id="UP000620559"/>
    </source>
</evidence>
<keyword evidence="2" id="KW-1133">Transmembrane helix</keyword>
<name>A0A8J7JWQ4_9CYAN</name>
<evidence type="ECO:0000313" key="3">
    <source>
        <dbReference type="EMBL" id="MBE9217079.1"/>
    </source>
</evidence>
<feature type="coiled-coil region" evidence="1">
    <location>
        <begin position="161"/>
        <end position="218"/>
    </location>
</feature>
<dbReference type="AlphaFoldDB" id="A0A8J7JWQ4"/>
<keyword evidence="4" id="KW-1185">Reference proteome</keyword>
<feature type="transmembrane region" description="Helical" evidence="2">
    <location>
        <begin position="5"/>
        <end position="28"/>
    </location>
</feature>
<proteinExistence type="predicted"/>